<gene>
    <name evidence="1" type="ORF">SAMN06295900_10830</name>
</gene>
<dbReference type="STRING" id="28094.SAMN06295900_10830"/>
<organism evidence="1 2">
    <name type="scientific">Trinickia caryophylli</name>
    <name type="common">Paraburkholderia caryophylli</name>
    <dbReference type="NCBI Taxonomy" id="28094"/>
    <lineage>
        <taxon>Bacteria</taxon>
        <taxon>Pseudomonadati</taxon>
        <taxon>Pseudomonadota</taxon>
        <taxon>Betaproteobacteria</taxon>
        <taxon>Burkholderiales</taxon>
        <taxon>Burkholderiaceae</taxon>
        <taxon>Trinickia</taxon>
    </lineage>
</organism>
<evidence type="ECO:0000313" key="1">
    <source>
        <dbReference type="EMBL" id="SMF48159.1"/>
    </source>
</evidence>
<dbReference type="GeneID" id="95550194"/>
<proteinExistence type="predicted"/>
<dbReference type="AlphaFoldDB" id="A0A1X7F8S6"/>
<accession>A0A1X7F8S6</accession>
<evidence type="ECO:0000313" key="2">
    <source>
        <dbReference type="Proteomes" id="UP000192911"/>
    </source>
</evidence>
<reference evidence="2" key="1">
    <citation type="submission" date="2017-04" db="EMBL/GenBank/DDBJ databases">
        <authorList>
            <person name="Varghese N."/>
            <person name="Submissions S."/>
        </authorList>
    </citation>
    <scope>NUCLEOTIDE SEQUENCE [LARGE SCALE GENOMIC DNA]</scope>
    <source>
        <strain evidence="2">Ballard 720</strain>
    </source>
</reference>
<keyword evidence="2" id="KW-1185">Reference proteome</keyword>
<dbReference type="OrthoDB" id="9130947at2"/>
<name>A0A1X7F8S6_TRICW</name>
<dbReference type="Proteomes" id="UP000192911">
    <property type="component" value="Unassembled WGS sequence"/>
</dbReference>
<dbReference type="RefSeq" id="WP_085228384.1">
    <property type="nucleotide sequence ID" value="NZ_BSQD01000010.1"/>
</dbReference>
<sequence length="144" mass="17024">MNEPKILLNNLLPSMPRFVLDKATGVLTPARDESLPRRGNINPVEGRVLCVYAEDDKLYLQMEARRWEIGGVTPVVYQHNFDRKTTTFGIDDFEVEYEAWWAHDPTFNKFAPERDEDEDRFAFIYKLSRDHDARIRYIERLMKA</sequence>
<dbReference type="EMBL" id="FXAH01000008">
    <property type="protein sequence ID" value="SMF48159.1"/>
    <property type="molecule type" value="Genomic_DNA"/>
</dbReference>
<protein>
    <submittedName>
        <fullName evidence="1">Uncharacterized protein</fullName>
    </submittedName>
</protein>